<proteinExistence type="predicted"/>
<dbReference type="EMBL" id="JBJHZX010000016">
    <property type="protein sequence ID" value="MFL0196218.1"/>
    <property type="molecule type" value="Genomic_DNA"/>
</dbReference>
<evidence type="ECO:0000313" key="1">
    <source>
        <dbReference type="EMBL" id="MFL0196218.1"/>
    </source>
</evidence>
<accession>A0ABW8SKT1</accession>
<dbReference type="Proteomes" id="UP001623660">
    <property type="component" value="Unassembled WGS sequence"/>
</dbReference>
<name>A0ABW8SKT1_9CLOT</name>
<reference evidence="1 2" key="1">
    <citation type="submission" date="2024-11" db="EMBL/GenBank/DDBJ databases">
        <authorList>
            <person name="Heng Y.C."/>
            <person name="Lim A.C.H."/>
            <person name="Lee J.K.Y."/>
            <person name="Kittelmann S."/>
        </authorList>
    </citation>
    <scope>NUCLEOTIDE SEQUENCE [LARGE SCALE GENOMIC DNA]</scope>
    <source>
        <strain evidence="1 2">WILCCON 0269</strain>
    </source>
</reference>
<gene>
    <name evidence="1" type="ORF">ACJDU8_11685</name>
</gene>
<dbReference type="RefSeq" id="WP_406792329.1">
    <property type="nucleotide sequence ID" value="NZ_JBJHZX010000016.1"/>
</dbReference>
<organism evidence="1 2">
    <name type="scientific">Candidatus Clostridium eludens</name>
    <dbReference type="NCBI Taxonomy" id="3381663"/>
    <lineage>
        <taxon>Bacteria</taxon>
        <taxon>Bacillati</taxon>
        <taxon>Bacillota</taxon>
        <taxon>Clostridia</taxon>
        <taxon>Eubacteriales</taxon>
        <taxon>Clostridiaceae</taxon>
        <taxon>Clostridium</taxon>
    </lineage>
</organism>
<keyword evidence="2" id="KW-1185">Reference proteome</keyword>
<protein>
    <submittedName>
        <fullName evidence="1">DUF2889 domain-containing protein</fullName>
    </submittedName>
</protein>
<dbReference type="Pfam" id="PF11136">
    <property type="entry name" value="DUF2889"/>
    <property type="match status" value="1"/>
</dbReference>
<comment type="caution">
    <text evidence="1">The sequence shown here is derived from an EMBL/GenBank/DDBJ whole genome shotgun (WGS) entry which is preliminary data.</text>
</comment>
<sequence length="156" mass="18379">MDKPFYSRNFTVNYLEKDENLWNLTSYLKDNTHEIKVQLDILVSDMIIKNANVDFLKYPMESCLLIKAKIEEVIGLCLYDDFSDKVRQLFLGGSGCSNVMHLLGISAPAIIYFYHTEQIKRGNMNHRQWWNFVITKLTNACIAHKMLLEKYKKQKY</sequence>
<dbReference type="InterPro" id="IPR021312">
    <property type="entry name" value="DUF2889"/>
</dbReference>
<evidence type="ECO:0000313" key="2">
    <source>
        <dbReference type="Proteomes" id="UP001623660"/>
    </source>
</evidence>